<dbReference type="FunFam" id="1.25.70.10:FF:000001">
    <property type="entry name" value="Mitochondrial transcription termination factor-like"/>
    <property type="match status" value="1"/>
</dbReference>
<reference evidence="4" key="1">
    <citation type="submission" date="2020-08" db="EMBL/GenBank/DDBJ databases">
        <title>Plant Genome Project.</title>
        <authorList>
            <person name="Zhang R.-G."/>
        </authorList>
    </citation>
    <scope>NUCLEOTIDE SEQUENCE</scope>
    <source>
        <strain evidence="4">WSP0</strain>
        <tissue evidence="4">Leaf</tissue>
    </source>
</reference>
<protein>
    <recommendedName>
        <fullName evidence="6">Mitochondrial transcription termination factor family protein</fullName>
    </recommendedName>
</protein>
<dbReference type="EMBL" id="JACTNZ010000009">
    <property type="protein sequence ID" value="KAG5533247.1"/>
    <property type="molecule type" value="Genomic_DNA"/>
</dbReference>
<dbReference type="InterPro" id="IPR038538">
    <property type="entry name" value="MTERF_sf"/>
</dbReference>
<gene>
    <name evidence="4" type="ORF">RHGRI_027445</name>
</gene>
<evidence type="ECO:0000256" key="3">
    <source>
        <dbReference type="ARBA" id="ARBA00022946"/>
    </source>
</evidence>
<sequence>MLKFIRKSLYLVSAPARVSPLRYHYLIQSHPFSSSLESPNNSPNQHSFTVRYLVKSCGFTPEKALSLSASKYCVKFEATGKPDSVLACFKKHGFTKTQITRIIAKQTRVLLCNPDKSILPKLEFFMSKGLSSGDVAKMVSASPLLLARSLEKWIIPSFNFFSSLLRSEETTVSAMKLYSGLLLLKQTHVTANIELLREAGVSNSNIMFLLKSQPIGLTRDIEWNRTVLDEVKKMGFDSSKKMFVVAVHVLRAMTKLTWEKKVEVYKKWGWADDDIIGAFKIYPMCMAASEKKINGAMDFFVNQMGWESSFLARKPIIIAMSLQNRIVPRSAVYQALLSKGLIETKDISLATLLHFSEMQFLKKVLSYQKEEAPELLKLYKENMDLAK</sequence>
<keyword evidence="5" id="KW-1185">Reference proteome</keyword>
<evidence type="ECO:0000313" key="5">
    <source>
        <dbReference type="Proteomes" id="UP000823749"/>
    </source>
</evidence>
<keyword evidence="2" id="KW-0806">Transcription termination</keyword>
<evidence type="ECO:0008006" key="6">
    <source>
        <dbReference type="Google" id="ProtNLM"/>
    </source>
</evidence>
<evidence type="ECO:0000256" key="1">
    <source>
        <dbReference type="ARBA" id="ARBA00007692"/>
    </source>
</evidence>
<comment type="caution">
    <text evidence="4">The sequence shown here is derived from an EMBL/GenBank/DDBJ whole genome shotgun (WGS) entry which is preliminary data.</text>
</comment>
<dbReference type="Proteomes" id="UP000823749">
    <property type="component" value="Chromosome 9"/>
</dbReference>
<keyword evidence="2" id="KW-0805">Transcription regulation</keyword>
<keyword evidence="3" id="KW-0809">Transit peptide</keyword>
<dbReference type="AlphaFoldDB" id="A0AAV6IWR3"/>
<name>A0AAV6IWR3_9ERIC</name>
<organism evidence="4 5">
    <name type="scientific">Rhododendron griersonianum</name>
    <dbReference type="NCBI Taxonomy" id="479676"/>
    <lineage>
        <taxon>Eukaryota</taxon>
        <taxon>Viridiplantae</taxon>
        <taxon>Streptophyta</taxon>
        <taxon>Embryophyta</taxon>
        <taxon>Tracheophyta</taxon>
        <taxon>Spermatophyta</taxon>
        <taxon>Magnoliopsida</taxon>
        <taxon>eudicotyledons</taxon>
        <taxon>Gunneridae</taxon>
        <taxon>Pentapetalae</taxon>
        <taxon>asterids</taxon>
        <taxon>Ericales</taxon>
        <taxon>Ericaceae</taxon>
        <taxon>Ericoideae</taxon>
        <taxon>Rhodoreae</taxon>
        <taxon>Rhododendron</taxon>
    </lineage>
</organism>
<dbReference type="Pfam" id="PF02536">
    <property type="entry name" value="mTERF"/>
    <property type="match status" value="1"/>
</dbReference>
<dbReference type="GO" id="GO:0003676">
    <property type="term" value="F:nucleic acid binding"/>
    <property type="evidence" value="ECO:0007669"/>
    <property type="project" value="InterPro"/>
</dbReference>
<dbReference type="PANTHER" id="PTHR13068">
    <property type="entry name" value="CGI-12 PROTEIN-RELATED"/>
    <property type="match status" value="1"/>
</dbReference>
<dbReference type="PANTHER" id="PTHR13068:SF166">
    <property type="entry name" value="TRANSCRIPTION TERMINATION FACTOR MTERF15, MITOCHONDRIAL-LIKE"/>
    <property type="match status" value="1"/>
</dbReference>
<evidence type="ECO:0000313" key="4">
    <source>
        <dbReference type="EMBL" id="KAG5533247.1"/>
    </source>
</evidence>
<dbReference type="SMART" id="SM00733">
    <property type="entry name" value="Mterf"/>
    <property type="match status" value="7"/>
</dbReference>
<accession>A0AAV6IWR3</accession>
<dbReference type="GO" id="GO:0006353">
    <property type="term" value="P:DNA-templated transcription termination"/>
    <property type="evidence" value="ECO:0007669"/>
    <property type="project" value="UniProtKB-KW"/>
</dbReference>
<dbReference type="Gene3D" id="1.25.70.10">
    <property type="entry name" value="Transcription termination factor 3, mitochondrial"/>
    <property type="match status" value="1"/>
</dbReference>
<comment type="similarity">
    <text evidence="1">Belongs to the mTERF family.</text>
</comment>
<dbReference type="InterPro" id="IPR003690">
    <property type="entry name" value="MTERF"/>
</dbReference>
<evidence type="ECO:0000256" key="2">
    <source>
        <dbReference type="ARBA" id="ARBA00022472"/>
    </source>
</evidence>
<keyword evidence="2" id="KW-0804">Transcription</keyword>
<proteinExistence type="inferred from homology"/>